<dbReference type="PANTHER" id="PTHR43552:SF2">
    <property type="entry name" value="DIAMINOBUTYRATE--2-OXOGLUTARATE TRANSAMINASE"/>
    <property type="match status" value="1"/>
</dbReference>
<evidence type="ECO:0000256" key="11">
    <source>
        <dbReference type="ARBA" id="ARBA00030665"/>
    </source>
</evidence>
<dbReference type="InterPro" id="IPR004637">
    <property type="entry name" value="Dat"/>
</dbReference>
<keyword evidence="16" id="KW-1185">Reference proteome</keyword>
<evidence type="ECO:0000313" key="16">
    <source>
        <dbReference type="Proteomes" id="UP001339911"/>
    </source>
</evidence>
<dbReference type="NCBIfam" id="NF006733">
    <property type="entry name" value="PRK09264.1"/>
    <property type="match status" value="1"/>
</dbReference>
<evidence type="ECO:0000256" key="7">
    <source>
        <dbReference type="ARBA" id="ARBA00022576"/>
    </source>
</evidence>
<dbReference type="InterPro" id="IPR015422">
    <property type="entry name" value="PyrdxlP-dep_Trfase_small"/>
</dbReference>
<dbReference type="InterPro" id="IPR049704">
    <property type="entry name" value="Aminotrans_3_PPA_site"/>
</dbReference>
<sequence>MPGEPVRVTTTGGRVDEDGGSVDVLETYESRVRYYCRRWPAVFARAEGARLYDEDGREYLDFFAGAATLNYGHNPPELVEAVIDYLRSGGLVHGLDTATVAKREFVRALSDVVLAPRGLDYRIQFTGPTGTSAVEAALRVARKATGRRRVVCLTGAYHGMTVDSITVSDIPGPAGLPTLDPAGVTRVPHEMDTPGTDHALAALATALDGPDGAPAAFIVETLQGEGGVRPLSARYLSEAQALCRRTGTVLIVDDIQAGGGRTGPFFSFESAGLRPDVVCLSKSISGLGLPLSLVLIGPELDVWAPGEHSGTFRGNQLAFVTGALALRRWWRTEHLRREVERKSALLAKELSMLDAGGGCLAGPVRGRGLLLGLPCRSRAVADQVARYAFEQGLLLETCGRDGEVLKLCPPLTVTDAELRRGVETLAGALRRAGDRHGAGQVVAVRPG</sequence>
<dbReference type="InterPro" id="IPR005814">
    <property type="entry name" value="Aminotrans_3"/>
</dbReference>
<dbReference type="PROSITE" id="PS00600">
    <property type="entry name" value="AA_TRANSFER_CLASS_3"/>
    <property type="match status" value="1"/>
</dbReference>
<evidence type="ECO:0000256" key="8">
    <source>
        <dbReference type="ARBA" id="ARBA00022679"/>
    </source>
</evidence>
<comment type="caution">
    <text evidence="15">The sequence shown here is derived from an EMBL/GenBank/DDBJ whole genome shotgun (WGS) entry which is preliminary data.</text>
</comment>
<dbReference type="Gene3D" id="3.40.640.10">
    <property type="entry name" value="Type I PLP-dependent aspartate aminotransferase-like (Major domain)"/>
    <property type="match status" value="1"/>
</dbReference>
<organism evidence="15 16">
    <name type="scientific">Plantactinospora veratri</name>
    <dbReference type="NCBI Taxonomy" id="1436122"/>
    <lineage>
        <taxon>Bacteria</taxon>
        <taxon>Bacillati</taxon>
        <taxon>Actinomycetota</taxon>
        <taxon>Actinomycetes</taxon>
        <taxon>Micromonosporales</taxon>
        <taxon>Micromonosporaceae</taxon>
        <taxon>Plantactinospora</taxon>
    </lineage>
</organism>
<keyword evidence="8 15" id="KW-0808">Transferase</keyword>
<dbReference type="PANTHER" id="PTHR43552">
    <property type="entry name" value="DIAMINOBUTYRATE--2-OXOGLUTARATE AMINOTRANSFERASE"/>
    <property type="match status" value="1"/>
</dbReference>
<evidence type="ECO:0000313" key="15">
    <source>
        <dbReference type="EMBL" id="MEE6311998.1"/>
    </source>
</evidence>
<dbReference type="Pfam" id="PF00202">
    <property type="entry name" value="Aminotran_3"/>
    <property type="match status" value="1"/>
</dbReference>
<comment type="similarity">
    <text evidence="4 14">Belongs to the class-III pyridoxal-phosphate-dependent aminotransferase family.</text>
</comment>
<name>A0ABU7SPX5_9ACTN</name>
<evidence type="ECO:0000256" key="5">
    <source>
        <dbReference type="ARBA" id="ARBA00013155"/>
    </source>
</evidence>
<dbReference type="Gene3D" id="3.90.1150.10">
    <property type="entry name" value="Aspartate Aminotransferase, domain 1"/>
    <property type="match status" value="1"/>
</dbReference>
<dbReference type="InterPro" id="IPR015424">
    <property type="entry name" value="PyrdxlP-dep_Trfase"/>
</dbReference>
<proteinExistence type="inferred from homology"/>
<dbReference type="InterPro" id="IPR015421">
    <property type="entry name" value="PyrdxlP-dep_Trfase_major"/>
</dbReference>
<dbReference type="SUPFAM" id="SSF53383">
    <property type="entry name" value="PLP-dependent transferases"/>
    <property type="match status" value="1"/>
</dbReference>
<keyword evidence="7 15" id="KW-0032">Aminotransferase</keyword>
<evidence type="ECO:0000256" key="3">
    <source>
        <dbReference type="ARBA" id="ARBA00004946"/>
    </source>
</evidence>
<comment type="catalytic activity">
    <reaction evidence="13">
        <text>L-2,4-diaminobutanoate + 2-oxoglutarate = L-aspartate 4-semialdehyde + L-glutamate</text>
        <dbReference type="Rhea" id="RHEA:11160"/>
        <dbReference type="ChEBI" id="CHEBI:16810"/>
        <dbReference type="ChEBI" id="CHEBI:29985"/>
        <dbReference type="ChEBI" id="CHEBI:58761"/>
        <dbReference type="ChEBI" id="CHEBI:537519"/>
        <dbReference type="EC" id="2.6.1.76"/>
    </reaction>
</comment>
<evidence type="ECO:0000256" key="9">
    <source>
        <dbReference type="ARBA" id="ARBA00022898"/>
    </source>
</evidence>
<dbReference type="CDD" id="cd00610">
    <property type="entry name" value="OAT_like"/>
    <property type="match status" value="1"/>
</dbReference>
<dbReference type="EC" id="2.6.1.76" evidence="5"/>
<dbReference type="GO" id="GO:0045303">
    <property type="term" value="F:diaminobutyrate-2-oxoglutarate transaminase activity"/>
    <property type="evidence" value="ECO:0007669"/>
    <property type="project" value="UniProtKB-EC"/>
</dbReference>
<evidence type="ECO:0000256" key="4">
    <source>
        <dbReference type="ARBA" id="ARBA00008954"/>
    </source>
</evidence>
<evidence type="ECO:0000256" key="14">
    <source>
        <dbReference type="RuleBase" id="RU003560"/>
    </source>
</evidence>
<keyword evidence="9 14" id="KW-0663">Pyridoxal phosphate</keyword>
<protein>
    <recommendedName>
        <fullName evidence="6">Diaminobutyrate--2-oxoglutarate transaminase</fullName>
        <ecNumber evidence="5">2.6.1.76</ecNumber>
    </recommendedName>
    <alternativeName>
        <fullName evidence="11">DABA aminotransferase</fullName>
    </alternativeName>
    <alternativeName>
        <fullName evidence="12">Diaminobutyrate--2-oxoglutarate aminotransferase</fullName>
    </alternativeName>
    <alternativeName>
        <fullName evidence="10">L-2,4-diaminobutyric acid transaminase</fullName>
    </alternativeName>
</protein>
<dbReference type="PIRSF" id="PIRSF000521">
    <property type="entry name" value="Transaminase_4ab_Lys_Orn"/>
    <property type="match status" value="1"/>
</dbReference>
<evidence type="ECO:0000256" key="6">
    <source>
        <dbReference type="ARBA" id="ARBA00014798"/>
    </source>
</evidence>
<comment type="cofactor">
    <cofactor evidence="1">
        <name>pyridoxal 5'-phosphate</name>
        <dbReference type="ChEBI" id="CHEBI:597326"/>
    </cofactor>
</comment>
<evidence type="ECO:0000256" key="2">
    <source>
        <dbReference type="ARBA" id="ARBA00002189"/>
    </source>
</evidence>
<accession>A0ABU7SPX5</accession>
<reference evidence="15 16" key="1">
    <citation type="submission" date="2024-01" db="EMBL/GenBank/DDBJ databases">
        <title>Genome insights into Plantactinospora veratri sp. nov.</title>
        <authorList>
            <person name="Wang L."/>
        </authorList>
    </citation>
    <scope>NUCLEOTIDE SEQUENCE [LARGE SCALE GENOMIC DNA]</scope>
    <source>
        <strain evidence="15 16">NEAU-FHS4</strain>
    </source>
</reference>
<evidence type="ECO:0000256" key="1">
    <source>
        <dbReference type="ARBA" id="ARBA00001933"/>
    </source>
</evidence>
<dbReference type="EMBL" id="JAZGQL010000040">
    <property type="protein sequence ID" value="MEE6311998.1"/>
    <property type="molecule type" value="Genomic_DNA"/>
</dbReference>
<comment type="pathway">
    <text evidence="3">Amine and polyamine biosynthesis; ectoine biosynthesis; L-ectoine from L-aspartate 4-semialdehyde: step 1/3.</text>
</comment>
<evidence type="ECO:0000256" key="13">
    <source>
        <dbReference type="ARBA" id="ARBA00049111"/>
    </source>
</evidence>
<evidence type="ECO:0000256" key="10">
    <source>
        <dbReference type="ARBA" id="ARBA00029744"/>
    </source>
</evidence>
<evidence type="ECO:0000256" key="12">
    <source>
        <dbReference type="ARBA" id="ARBA00031476"/>
    </source>
</evidence>
<dbReference type="Proteomes" id="UP001339911">
    <property type="component" value="Unassembled WGS sequence"/>
</dbReference>
<comment type="function">
    <text evidence="2">Catalyzes reversively the conversion of L-aspartate beta-semialdehyde (ASA) to L-2,4-diaminobutyrate (DABA) by transamination with L-glutamate.</text>
</comment>
<gene>
    <name evidence="15" type="ORF">V1634_34835</name>
</gene>